<keyword evidence="1 2" id="KW-0238">DNA-binding</keyword>
<dbReference type="Proteomes" id="UP001437256">
    <property type="component" value="Unassembled WGS sequence"/>
</dbReference>
<evidence type="ECO:0000256" key="1">
    <source>
        <dbReference type="ARBA" id="ARBA00023125"/>
    </source>
</evidence>
<gene>
    <name evidence="3" type="primary">RIM1</name>
    <name evidence="3" type="ORF">AAF712_002183</name>
</gene>
<dbReference type="Gene3D" id="2.40.50.140">
    <property type="entry name" value="Nucleic acid-binding proteins"/>
    <property type="match status" value="1"/>
</dbReference>
<dbReference type="PANTHER" id="PTHR10302:SF0">
    <property type="entry name" value="SINGLE-STRANDED DNA-BINDING PROTEIN, MITOCHONDRIAL"/>
    <property type="match status" value="1"/>
</dbReference>
<protein>
    <submittedName>
        <fullName evidence="3">SsDNA-binding protein, mitochondrial</fullName>
    </submittedName>
</protein>
<comment type="caution">
    <text evidence="3">The sequence shown here is derived from an EMBL/GenBank/DDBJ whole genome shotgun (WGS) entry which is preliminary data.</text>
</comment>
<accession>A0ABR3AEH5</accession>
<dbReference type="InterPro" id="IPR011344">
    <property type="entry name" value="ssDNA-bd"/>
</dbReference>
<reference evidence="3 4" key="1">
    <citation type="submission" date="2024-05" db="EMBL/GenBank/DDBJ databases">
        <title>A draft genome resource for the thread blight pathogen Marasmius tenuissimus strain MS-2.</title>
        <authorList>
            <person name="Yulfo-Soto G.E."/>
            <person name="Baruah I.K."/>
            <person name="Amoako-Attah I."/>
            <person name="Bukari Y."/>
            <person name="Meinhardt L.W."/>
            <person name="Bailey B.A."/>
            <person name="Cohen S.P."/>
        </authorList>
    </citation>
    <scope>NUCLEOTIDE SEQUENCE [LARGE SCALE GENOMIC DNA]</scope>
    <source>
        <strain evidence="3 4">MS-2</strain>
    </source>
</reference>
<dbReference type="InterPro" id="IPR012340">
    <property type="entry name" value="NA-bd_OB-fold"/>
</dbReference>
<dbReference type="InterPro" id="IPR000424">
    <property type="entry name" value="Primosome_PriB/ssb"/>
</dbReference>
<evidence type="ECO:0000313" key="3">
    <source>
        <dbReference type="EMBL" id="KAL0070962.1"/>
    </source>
</evidence>
<dbReference type="CDD" id="cd04496">
    <property type="entry name" value="SSB_OBF"/>
    <property type="match status" value="1"/>
</dbReference>
<name>A0ABR3AEH5_9AGAR</name>
<organism evidence="3 4">
    <name type="scientific">Marasmius tenuissimus</name>
    <dbReference type="NCBI Taxonomy" id="585030"/>
    <lineage>
        <taxon>Eukaryota</taxon>
        <taxon>Fungi</taxon>
        <taxon>Dikarya</taxon>
        <taxon>Basidiomycota</taxon>
        <taxon>Agaricomycotina</taxon>
        <taxon>Agaricomycetes</taxon>
        <taxon>Agaricomycetidae</taxon>
        <taxon>Agaricales</taxon>
        <taxon>Marasmiineae</taxon>
        <taxon>Marasmiaceae</taxon>
        <taxon>Marasmius</taxon>
    </lineage>
</organism>
<dbReference type="Pfam" id="PF00436">
    <property type="entry name" value="SSB"/>
    <property type="match status" value="1"/>
</dbReference>
<evidence type="ECO:0000256" key="2">
    <source>
        <dbReference type="PROSITE-ProRule" id="PRU00252"/>
    </source>
</evidence>
<keyword evidence="4" id="KW-1185">Reference proteome</keyword>
<evidence type="ECO:0000313" key="4">
    <source>
        <dbReference type="Proteomes" id="UP001437256"/>
    </source>
</evidence>
<dbReference type="PROSITE" id="PS50935">
    <property type="entry name" value="SSB"/>
    <property type="match status" value="1"/>
</dbReference>
<proteinExistence type="predicted"/>
<dbReference type="PANTHER" id="PTHR10302">
    <property type="entry name" value="SINGLE-STRANDED DNA-BINDING PROTEIN"/>
    <property type="match status" value="1"/>
</dbReference>
<sequence length="163" mass="18149">MFAAIRSAASARGASRAFSTTTRTSDMAKLTLIGRLGKEPEVRRTKNDIEFITYAVATNSYPPPTESGERPPPRTNWHRVLSFGENANKFLRTLKKGSMVYVEASYELRDPEPEADPSTPAGQRQILLKHGVSSAHFPTPTFLMLTPETIRVLSTPKEESHQF</sequence>
<dbReference type="SUPFAM" id="SSF50249">
    <property type="entry name" value="Nucleic acid-binding proteins"/>
    <property type="match status" value="1"/>
</dbReference>
<dbReference type="EMBL" id="JBBXMP010000005">
    <property type="protein sequence ID" value="KAL0070962.1"/>
    <property type="molecule type" value="Genomic_DNA"/>
</dbReference>